<proteinExistence type="predicted"/>
<dbReference type="Proteomes" id="UP001177003">
    <property type="component" value="Chromosome 9"/>
</dbReference>
<reference evidence="2" key="1">
    <citation type="submission" date="2023-04" db="EMBL/GenBank/DDBJ databases">
        <authorList>
            <person name="Vijverberg K."/>
            <person name="Xiong W."/>
            <person name="Schranz E."/>
        </authorList>
    </citation>
    <scope>NUCLEOTIDE SEQUENCE</scope>
</reference>
<evidence type="ECO:0000313" key="2">
    <source>
        <dbReference type="EMBL" id="CAI9302333.1"/>
    </source>
</evidence>
<dbReference type="EMBL" id="OX465085">
    <property type="protein sequence ID" value="CAI9302333.1"/>
    <property type="molecule type" value="Genomic_DNA"/>
</dbReference>
<gene>
    <name evidence="2" type="ORF">LSALG_LOCUS40825</name>
</gene>
<feature type="region of interest" description="Disordered" evidence="1">
    <location>
        <begin position="1"/>
        <end position="26"/>
    </location>
</feature>
<accession>A0AA36A0R5</accession>
<name>A0AA36A0R5_LACSI</name>
<organism evidence="2 3">
    <name type="scientific">Lactuca saligna</name>
    <name type="common">Willowleaf lettuce</name>
    <dbReference type="NCBI Taxonomy" id="75948"/>
    <lineage>
        <taxon>Eukaryota</taxon>
        <taxon>Viridiplantae</taxon>
        <taxon>Streptophyta</taxon>
        <taxon>Embryophyta</taxon>
        <taxon>Tracheophyta</taxon>
        <taxon>Spermatophyta</taxon>
        <taxon>Magnoliopsida</taxon>
        <taxon>eudicotyledons</taxon>
        <taxon>Gunneridae</taxon>
        <taxon>Pentapetalae</taxon>
        <taxon>asterids</taxon>
        <taxon>campanulids</taxon>
        <taxon>Asterales</taxon>
        <taxon>Asteraceae</taxon>
        <taxon>Cichorioideae</taxon>
        <taxon>Cichorieae</taxon>
        <taxon>Lactucinae</taxon>
        <taxon>Lactuca</taxon>
    </lineage>
</organism>
<sequence>MWRQPPPGGGGFNSGQDTLPMTYVGGDSSNHDMATASTAAGTARIRYAYGCGRLIAFDGLNTGYNVDLPDDLYFIQVFAGDGITGGLSNSEEMAEQKSTKRVAVPPEILTTMLQGGFLQISCCHDIRWRSPSSMGWYSGSSVVGDDIVVALAGRHKGGEVVAGNS</sequence>
<protein>
    <submittedName>
        <fullName evidence="2">Uncharacterized protein</fullName>
    </submittedName>
</protein>
<keyword evidence="3" id="KW-1185">Reference proteome</keyword>
<evidence type="ECO:0000313" key="3">
    <source>
        <dbReference type="Proteomes" id="UP001177003"/>
    </source>
</evidence>
<evidence type="ECO:0000256" key="1">
    <source>
        <dbReference type="SAM" id="MobiDB-lite"/>
    </source>
</evidence>
<dbReference type="AlphaFoldDB" id="A0AA36A0R5"/>